<reference evidence="2" key="1">
    <citation type="submission" date="2011-11" db="EMBL/GenBank/DDBJ databases">
        <title>Improved High-Quality Draft sequence of Desulfovibrio sp. U5L.</title>
        <authorList>
            <consortium name="US DOE Joint Genome Institute"/>
            <person name="Lucas S."/>
            <person name="Han J."/>
            <person name="Lapidus A."/>
            <person name="Cheng J.-F."/>
            <person name="Goodwin L."/>
            <person name="Pitluck S."/>
            <person name="Peters L."/>
            <person name="Ovchinnikova G."/>
            <person name="Held B."/>
            <person name="Detter J.C."/>
            <person name="Han C."/>
            <person name="Tapia R."/>
            <person name="Land M."/>
            <person name="Hauser L."/>
            <person name="Kyrpides N."/>
            <person name="Ivanova N."/>
            <person name="Pagani I."/>
            <person name="Gabster J."/>
            <person name="Walker C."/>
            <person name="Stolyar S."/>
            <person name="Stahl D."/>
            <person name="Arkin A."/>
            <person name="Dehal P."/>
            <person name="Hazen T."/>
            <person name="Woyke T."/>
        </authorList>
    </citation>
    <scope>NUCLEOTIDE SEQUENCE [LARGE SCALE GENOMIC DNA]</scope>
    <source>
        <strain evidence="2">U5L</strain>
    </source>
</reference>
<dbReference type="eggNOG" id="COG1664">
    <property type="taxonomic scope" value="Bacteria"/>
</dbReference>
<dbReference type="AlphaFoldDB" id="I2Q4Q3"/>
<evidence type="ECO:0000313" key="2">
    <source>
        <dbReference type="EMBL" id="EIG54759.1"/>
    </source>
</evidence>
<sequence length="553" mass="58008">MQPYTKCLVVEKMLQELKRSSAGASLLWAIAALVVVGGLGAAVAVMSPSTVQSKLEQEAAMRAYYNANSGLNFIYSIEHTSEAGGVPYANFLNAVNSGNVVTYPLADGGEFSFQINSLNTNGNNGNYAIDSLVGTVDDANGGKRYSYVIYGGGKGSSTTKPYVPVKTQSGASKYVLFSGESKLSIQGAAAIQGNIYGKSISTSQAVVKGNVISQGDANLGFSTKVTGRLCSMGNVTLNQSEVTEDINAGGDVDLQFASKVGGNVYSGGKVTMATSVQVEGSIHAQSIVSSEFSDTVGNSVYANGKVGIGNSSTVSCNVYCGDTIDLDWNGKIVGVAIGRAVNVGSGSVGSKIITTNYPPNIKPTAPTICPLEKSPTPKPDDQILVNSNNINLAWADDRYNRTNPLAPGSYGTVNLSGSNPLTLRAGIYYFRSIYLGWGSTLNLDLSGGDITIFCLGTFYEDTTSEIMISSNGGSWKSMTSVDKDLAKKVYLEAHDAITLRYGAGWFGTLFSTKSIVFNGAVTIIGAYATSGINQVDWSANVVYVPSNYAIANW</sequence>
<keyword evidence="1" id="KW-1133">Transmembrane helix</keyword>
<feature type="transmembrane region" description="Helical" evidence="1">
    <location>
        <begin position="21"/>
        <end position="46"/>
    </location>
</feature>
<dbReference type="OrthoDB" id="5448128at2"/>
<dbReference type="EMBL" id="JH600068">
    <property type="protein sequence ID" value="EIG54759.1"/>
    <property type="molecule type" value="Genomic_DNA"/>
</dbReference>
<evidence type="ECO:0000256" key="1">
    <source>
        <dbReference type="SAM" id="Phobius"/>
    </source>
</evidence>
<keyword evidence="1" id="KW-0472">Membrane</keyword>
<proteinExistence type="predicted"/>
<evidence type="ECO:0008006" key="3">
    <source>
        <dbReference type="Google" id="ProtNLM"/>
    </source>
</evidence>
<name>I2Q4Q3_9BACT</name>
<dbReference type="HOGENOM" id="CLU_437915_0_0_7"/>
<accession>I2Q4Q3</accession>
<dbReference type="STRING" id="596152.DesU5LDRAFT_3125"/>
<protein>
    <recommendedName>
        <fullName evidence="3">Integral membrane protein CcmA involved in cell shape determination</fullName>
    </recommendedName>
</protein>
<gene>
    <name evidence="2" type="ORF">DesU5LDRAFT_3125</name>
</gene>
<keyword evidence="1" id="KW-0812">Transmembrane</keyword>
<organism evidence="2">
    <name type="scientific">Desulfovibrio sp. U5L</name>
    <dbReference type="NCBI Taxonomy" id="596152"/>
    <lineage>
        <taxon>Bacteria</taxon>
        <taxon>Pseudomonadati</taxon>
        <taxon>Thermodesulfobacteriota</taxon>
        <taxon>Desulfovibrionia</taxon>
        <taxon>Desulfovibrionales</taxon>
        <taxon>Desulfovibrionaceae</taxon>
        <taxon>Desulfovibrio</taxon>
    </lineage>
</organism>